<dbReference type="EMBL" id="VTOW01000005">
    <property type="protein sequence ID" value="NKE73174.1"/>
    <property type="molecule type" value="Genomic_DNA"/>
</dbReference>
<evidence type="ECO:0000256" key="6">
    <source>
        <dbReference type="ARBA" id="ARBA00023211"/>
    </source>
</evidence>
<evidence type="ECO:0000256" key="4">
    <source>
        <dbReference type="ARBA" id="ARBA00022801"/>
    </source>
</evidence>
<keyword evidence="4" id="KW-0378">Hydrolase</keyword>
<dbReference type="Proteomes" id="UP000534783">
    <property type="component" value="Unassembled WGS sequence"/>
</dbReference>
<evidence type="ECO:0000256" key="1">
    <source>
        <dbReference type="ARBA" id="ARBA00001936"/>
    </source>
</evidence>
<keyword evidence="6" id="KW-0464">Manganese</keyword>
<accession>A0A7X6DU27</accession>
<keyword evidence="5" id="KW-0460">Magnesium</keyword>
<dbReference type="SUPFAM" id="SSF55811">
    <property type="entry name" value="Nudix"/>
    <property type="match status" value="1"/>
</dbReference>
<evidence type="ECO:0000313" key="8">
    <source>
        <dbReference type="EMBL" id="NKE73174.1"/>
    </source>
</evidence>
<name>A0A7X6DU27_9BACT</name>
<gene>
    <name evidence="8" type="ORF">MNODULE_20675</name>
</gene>
<dbReference type="Pfam" id="PF00293">
    <property type="entry name" value="NUDIX"/>
    <property type="match status" value="1"/>
</dbReference>
<comment type="cofactor">
    <cofactor evidence="2">
        <name>Mg(2+)</name>
        <dbReference type="ChEBI" id="CHEBI:18420"/>
    </cofactor>
</comment>
<dbReference type="PROSITE" id="PS51462">
    <property type="entry name" value="NUDIX"/>
    <property type="match status" value="1"/>
</dbReference>
<proteinExistence type="predicted"/>
<dbReference type="InterPro" id="IPR045121">
    <property type="entry name" value="CoAse"/>
</dbReference>
<dbReference type="InterPro" id="IPR015797">
    <property type="entry name" value="NUDIX_hydrolase-like_dom_sf"/>
</dbReference>
<evidence type="ECO:0000256" key="3">
    <source>
        <dbReference type="ARBA" id="ARBA00022723"/>
    </source>
</evidence>
<feature type="domain" description="Nudix hydrolase" evidence="7">
    <location>
        <begin position="39"/>
        <end position="180"/>
    </location>
</feature>
<dbReference type="GO" id="GO:0010945">
    <property type="term" value="F:coenzyme A diphosphatase activity"/>
    <property type="evidence" value="ECO:0007669"/>
    <property type="project" value="InterPro"/>
</dbReference>
<evidence type="ECO:0000259" key="7">
    <source>
        <dbReference type="PROSITE" id="PS51462"/>
    </source>
</evidence>
<sequence>MTGGPPLGRDAEARVERFWEILKSSVKARPGEILSKPELRPAAVLVPFFDKEGAPYLLLTKRSEGVQRHQGEIAFPGGCWESSDADLFETALRECREEIGLERNAVTLIGRLDDHETVTGFSVAPFVSIISYPYPFRLDFREITELIEVPFSFLMNPENCRLRTMLFRGTERTVRSYLYNGNDIWGATAEMIYRLVARVQECSGKRDARGMG</sequence>
<dbReference type="GO" id="GO:0046872">
    <property type="term" value="F:metal ion binding"/>
    <property type="evidence" value="ECO:0007669"/>
    <property type="project" value="UniProtKB-KW"/>
</dbReference>
<evidence type="ECO:0000256" key="2">
    <source>
        <dbReference type="ARBA" id="ARBA00001946"/>
    </source>
</evidence>
<dbReference type="Gene3D" id="3.90.79.10">
    <property type="entry name" value="Nucleoside Triphosphate Pyrophosphohydrolase"/>
    <property type="match status" value="1"/>
</dbReference>
<protein>
    <submittedName>
        <fullName evidence="8">CoA pyrophosphatase</fullName>
    </submittedName>
</protein>
<reference evidence="8 9" key="1">
    <citation type="journal article" date="2020" name="Nature">
        <title>Bacterial chemolithoautotrophy via manganese oxidation.</title>
        <authorList>
            <person name="Yu H."/>
            <person name="Leadbetter J.R."/>
        </authorList>
    </citation>
    <scope>NUCLEOTIDE SEQUENCE [LARGE SCALE GENOMIC DNA]</scope>
    <source>
        <strain evidence="8 9">Mn-1</strain>
    </source>
</reference>
<organism evidence="8 9">
    <name type="scientific">Candidatus Manganitrophus noduliformans</name>
    <dbReference type="NCBI Taxonomy" id="2606439"/>
    <lineage>
        <taxon>Bacteria</taxon>
        <taxon>Pseudomonadati</taxon>
        <taxon>Nitrospirota</taxon>
        <taxon>Nitrospiria</taxon>
        <taxon>Candidatus Troglogloeales</taxon>
        <taxon>Candidatus Manganitrophaceae</taxon>
        <taxon>Candidatus Manganitrophus</taxon>
    </lineage>
</organism>
<dbReference type="PANTHER" id="PTHR12992">
    <property type="entry name" value="NUDIX HYDROLASE"/>
    <property type="match status" value="1"/>
</dbReference>
<keyword evidence="9" id="KW-1185">Reference proteome</keyword>
<comment type="cofactor">
    <cofactor evidence="1">
        <name>Mn(2+)</name>
        <dbReference type="ChEBI" id="CHEBI:29035"/>
    </cofactor>
</comment>
<dbReference type="AlphaFoldDB" id="A0A7X6DU27"/>
<dbReference type="PANTHER" id="PTHR12992:SF11">
    <property type="entry name" value="MITOCHONDRIAL COENZYME A DIPHOSPHATASE NUDT8"/>
    <property type="match status" value="1"/>
</dbReference>
<comment type="caution">
    <text evidence="8">The sequence shown here is derived from an EMBL/GenBank/DDBJ whole genome shotgun (WGS) entry which is preliminary data.</text>
</comment>
<dbReference type="InterPro" id="IPR000086">
    <property type="entry name" value="NUDIX_hydrolase_dom"/>
</dbReference>
<dbReference type="CDD" id="cd03426">
    <property type="entry name" value="NUDIX_CoAse_Nudt7"/>
    <property type="match status" value="1"/>
</dbReference>
<keyword evidence="3" id="KW-0479">Metal-binding</keyword>
<evidence type="ECO:0000256" key="5">
    <source>
        <dbReference type="ARBA" id="ARBA00022842"/>
    </source>
</evidence>
<evidence type="ECO:0000313" key="9">
    <source>
        <dbReference type="Proteomes" id="UP000534783"/>
    </source>
</evidence>